<dbReference type="RefSeq" id="WP_117142353.1">
    <property type="nucleotide sequence ID" value="NZ_CAKXKJ010000019.1"/>
</dbReference>
<dbReference type="GeneID" id="97995627"/>
<gene>
    <name evidence="3" type="ORF">DV520_07775</name>
</gene>
<dbReference type="Gene3D" id="3.30.470.20">
    <property type="entry name" value="ATP-grasp fold, B domain"/>
    <property type="match status" value="1"/>
</dbReference>
<dbReference type="SUPFAM" id="SSF56059">
    <property type="entry name" value="Glutathione synthetase ATP-binding domain-like"/>
    <property type="match status" value="1"/>
</dbReference>
<proteinExistence type="predicted"/>
<organism evidence="3 4">
    <name type="scientific">Evtepia gabavorous</name>
    <dbReference type="NCBI Taxonomy" id="2211183"/>
    <lineage>
        <taxon>Bacteria</taxon>
        <taxon>Bacillati</taxon>
        <taxon>Bacillota</taxon>
        <taxon>Clostridia</taxon>
        <taxon>Eubacteriales</taxon>
        <taxon>Evtepia</taxon>
    </lineage>
</organism>
<dbReference type="OrthoDB" id="5420347at2"/>
<keyword evidence="1" id="KW-0067">ATP-binding</keyword>
<dbReference type="GO" id="GO:0046872">
    <property type="term" value="F:metal ion binding"/>
    <property type="evidence" value="ECO:0007669"/>
    <property type="project" value="InterPro"/>
</dbReference>
<feature type="domain" description="ATP-grasp" evidence="2">
    <location>
        <begin position="122"/>
        <end position="320"/>
    </location>
</feature>
<comment type="caution">
    <text evidence="3">The sequence shown here is derived from an EMBL/GenBank/DDBJ whole genome shotgun (WGS) entry which is preliminary data.</text>
</comment>
<reference evidence="3 4" key="1">
    <citation type="submission" date="2018-07" db="EMBL/GenBank/DDBJ databases">
        <title>GABA Modulating Bacteria of the Human Gut Microbiota.</title>
        <authorList>
            <person name="Strandwitz P."/>
            <person name="Kim K.H."/>
            <person name="Terekhova D."/>
            <person name="Liu J.K."/>
            <person name="Sharma A."/>
            <person name="Levering J."/>
            <person name="Mcdonald D."/>
            <person name="Dietrich D."/>
            <person name="Ramadhar T.R."/>
            <person name="Lekbua A."/>
            <person name="Mroue N."/>
            <person name="Liston C."/>
            <person name="Stewart E.J."/>
            <person name="Dubin M.J."/>
            <person name="Zengler K."/>
            <person name="Knight R."/>
            <person name="Gilbert J.A."/>
            <person name="Clardy J."/>
            <person name="Lewis K."/>
        </authorList>
    </citation>
    <scope>NUCLEOTIDE SEQUENCE [LARGE SCALE GENOMIC DNA]</scope>
    <source>
        <strain evidence="3 4">KLE1738</strain>
    </source>
</reference>
<keyword evidence="1" id="KW-0547">Nucleotide-binding</keyword>
<dbReference type="InterPro" id="IPR011761">
    <property type="entry name" value="ATP-grasp"/>
</dbReference>
<dbReference type="AlphaFoldDB" id="A0A3E2B2X3"/>
<dbReference type="Proteomes" id="UP000260649">
    <property type="component" value="Unassembled WGS sequence"/>
</dbReference>
<evidence type="ECO:0000256" key="1">
    <source>
        <dbReference type="PROSITE-ProRule" id="PRU00409"/>
    </source>
</evidence>
<evidence type="ECO:0000313" key="3">
    <source>
        <dbReference type="EMBL" id="RFT06382.1"/>
    </source>
</evidence>
<evidence type="ECO:0000313" key="4">
    <source>
        <dbReference type="Proteomes" id="UP000260649"/>
    </source>
</evidence>
<accession>A0A3E2B2X3</accession>
<evidence type="ECO:0000259" key="2">
    <source>
        <dbReference type="PROSITE" id="PS50975"/>
    </source>
</evidence>
<dbReference type="GO" id="GO:0005524">
    <property type="term" value="F:ATP binding"/>
    <property type="evidence" value="ECO:0007669"/>
    <property type="project" value="UniProtKB-UniRule"/>
</dbReference>
<name>A0A3E2B2X3_9FIRM</name>
<dbReference type="PROSITE" id="PS50975">
    <property type="entry name" value="ATP_GRASP"/>
    <property type="match status" value="1"/>
</dbReference>
<protein>
    <submittedName>
        <fullName evidence="3">ATP-grasp domain-containing protein</fullName>
    </submittedName>
</protein>
<dbReference type="EMBL" id="QQRQ01000011">
    <property type="protein sequence ID" value="RFT06382.1"/>
    <property type="molecule type" value="Genomic_DNA"/>
</dbReference>
<keyword evidence="4" id="KW-1185">Reference proteome</keyword>
<sequence>MEHNFQPLLFGGDINVYSVARAFHEAYGVKSVCFGKFASGPAYGSTILDYRVCPQNEDAATFRKNVADVAAEFAGKTVLVIGCGDSYVKLAAENKDTFPPNCVAATVSGALINTLINKQTFYELCDQYGIDHPGTFIYRREMGHDFTLDFQPPYICKPANGVAYWEHPFPGNEKVFTCPDRKSLEEVLDKVYAAGYPDTMIIQDFIPGDDSYMRVLTNYSDRNGKVKLMCMGHVLLEEHTPHGIGNHAVILTEPCGEIAEKIRAFLEDIGYVGFSNFDIKYDQRDGKYKVFEINCRQGRSNYYVTGAGYNIAKLLVEDRVEGKDLPFVLADNPSLWRVVPRKVAFRYIVSDYHQEMKDLMRQGREVRPLFYHKDRPLLRTLRMEKNLLGHFQKFKRYYQRKS</sequence>